<evidence type="ECO:0000313" key="3">
    <source>
        <dbReference type="Proteomes" id="UP000814243"/>
    </source>
</evidence>
<reference evidence="2" key="1">
    <citation type="journal article" date="2021" name="G3 (Bethesda)">
        <title>Genome and transcriptome analysis of the beet armyworm Spodoptera exigua reveals targets for pest control. .</title>
        <authorList>
            <person name="Simon S."/>
            <person name="Breeschoten T."/>
            <person name="Jansen H.J."/>
            <person name="Dirks R.P."/>
            <person name="Schranz M.E."/>
            <person name="Ros V.I.D."/>
        </authorList>
    </citation>
    <scope>NUCLEOTIDE SEQUENCE</scope>
    <source>
        <strain evidence="2">TB_SE_WUR_2020</strain>
    </source>
</reference>
<proteinExistence type="predicted"/>
<feature type="transmembrane region" description="Helical" evidence="1">
    <location>
        <begin position="73"/>
        <end position="96"/>
    </location>
</feature>
<dbReference type="EMBL" id="JACEFF010000498">
    <property type="protein sequence ID" value="KAH9636491.1"/>
    <property type="molecule type" value="Genomic_DNA"/>
</dbReference>
<sequence>MPRMELICLWSRQRDDIALAERLYQTREILGIDGDIMRYKRHEHFVFDPVLVPAHGRRYADYHQRALSCKYRFLFNATLVVHLLIIISAAIAGGLWPNSLCYEYMYCHWPELGETIAPNQLCSRT</sequence>
<organism evidence="2 3">
    <name type="scientific">Spodoptera exigua</name>
    <name type="common">Beet armyworm</name>
    <name type="synonym">Noctua fulgens</name>
    <dbReference type="NCBI Taxonomy" id="7107"/>
    <lineage>
        <taxon>Eukaryota</taxon>
        <taxon>Metazoa</taxon>
        <taxon>Ecdysozoa</taxon>
        <taxon>Arthropoda</taxon>
        <taxon>Hexapoda</taxon>
        <taxon>Insecta</taxon>
        <taxon>Pterygota</taxon>
        <taxon>Neoptera</taxon>
        <taxon>Endopterygota</taxon>
        <taxon>Lepidoptera</taxon>
        <taxon>Glossata</taxon>
        <taxon>Ditrysia</taxon>
        <taxon>Noctuoidea</taxon>
        <taxon>Noctuidae</taxon>
        <taxon>Amphipyrinae</taxon>
        <taxon>Spodoptera</taxon>
    </lineage>
</organism>
<keyword evidence="1" id="KW-1133">Transmembrane helix</keyword>
<evidence type="ECO:0000313" key="2">
    <source>
        <dbReference type="EMBL" id="KAH9636491.1"/>
    </source>
</evidence>
<keyword evidence="1" id="KW-0812">Transmembrane</keyword>
<dbReference type="AlphaFoldDB" id="A0A922MGS3"/>
<dbReference type="Proteomes" id="UP000814243">
    <property type="component" value="Unassembled WGS sequence"/>
</dbReference>
<evidence type="ECO:0000256" key="1">
    <source>
        <dbReference type="SAM" id="Phobius"/>
    </source>
</evidence>
<name>A0A922MGS3_SPOEX</name>
<protein>
    <submittedName>
        <fullName evidence="2">Uncharacterized protein</fullName>
    </submittedName>
</protein>
<accession>A0A922MGS3</accession>
<gene>
    <name evidence="2" type="ORF">HF086_002191</name>
</gene>
<comment type="caution">
    <text evidence="2">The sequence shown here is derived from an EMBL/GenBank/DDBJ whole genome shotgun (WGS) entry which is preliminary data.</text>
</comment>
<keyword evidence="1" id="KW-0472">Membrane</keyword>